<dbReference type="SUPFAM" id="SSF48208">
    <property type="entry name" value="Six-hairpin glycosidases"/>
    <property type="match status" value="1"/>
</dbReference>
<feature type="domain" description="Glycoside phosphorylase super sandwich" evidence="2">
    <location>
        <begin position="343"/>
        <end position="606"/>
    </location>
</feature>
<dbReference type="InterPro" id="IPR053831">
    <property type="entry name" value="SOGP_N"/>
</dbReference>
<dbReference type="InterPro" id="IPR052047">
    <property type="entry name" value="GH94_Enzymes"/>
</dbReference>
<dbReference type="Pfam" id="PF21958">
    <property type="entry name" value="SOGP_N"/>
    <property type="match status" value="1"/>
</dbReference>
<evidence type="ECO:0000256" key="1">
    <source>
        <dbReference type="SAM" id="MobiDB-lite"/>
    </source>
</evidence>
<dbReference type="Proteomes" id="UP001595704">
    <property type="component" value="Unassembled WGS sequence"/>
</dbReference>
<feature type="domain" description="SOGP N-terminal" evidence="3">
    <location>
        <begin position="48"/>
        <end position="278"/>
    </location>
</feature>
<sequence length="1129" mass="120392">MTDRTAAGAGETSPAAPGNGSPLGWRLPARADLGLRSIAAGPLSAGLLPNGALYDLVHEAPQGRIMINQVAGSGVAWGIGRIVLRAGDRAPVDLLGPGFDGAFAAEGDRAVWEGQVAGGASGAALTWRVTLKLHADALWTWRIDLGNTAGEAQDVDVILIQDLGLGDRGFLMNNEAYASQYIDHTVIDDAARGPVVLSRQALDQGGRRPWVAHGGLQRVAGFATDAADIFGPAFRGAGALAGGDLPSRRLQREVACIGLQSGRLGIAPGASQSVEFFGLFRPDHPQASGADDLAMVNAALEKLKPVADAAAVLKPAPVRRSILQAAPALTGKRLDAAAIEALHPQRLSEEVIDGAIASFFVAEGAYNRHVALRDKELTMQRRHGALIRSGTGVLPADDIFCATCWMHGVFGAQLTLGNTSFHKLFSVSRDPFNITRGSGLRILVDQGEGWRLLTTPSLFENGPNDCRWIYAVETGGKAGRIVVQAFASVQEPALRWRVKIDGPPARLLIAGHCVMGERELGQSAAVVVDAPAGRAMLRPDPASLWGQHYPESVYVWQAEQPELTRRIGGSELLFADGEVASADGAASEPWLVIETEPTNSFAFAITGSLSDAAAALKLADEAAGWDALAEAQAVRAHWGRLTRGLGVAGGGRAEGLSLALPWLVQNAIIHVSVPHGLEQYTGGAWGTRDVCQGPIEMLLALGHDAAARRIMLAVFAEQYAGRGDWSQWFMLPPYSFIRDRSSHGDVIIWPLKMVCDYIEATGDVACLEAQVSWRNYDDATASAPTDSLSTHIDVLLQTVRSQYLPGAHLIRLGEGDWNDSLQPADASLKERMVSAWTVALLFQQLNRYAAILERIGQAGRAAPLRADAAAMQAEVNALLIRDGVIAGYGLFPEEGDGALPELLLHPSDSRTGVRYSMLPMVRAIAGGMFTPEQAARHLDIIRDHLADPDGVRLMDRPLPYHGGVETIFRRAESAAYFGREIGLMYTHSHLQYAQALAARLEQARDDQSRAALQEALLAALAQVNPVDAGAVVGNASPRQRNAYFSSSDAAFDNRAGADAEWGRVRAGTIAVDGGWRVYSSGPGLFTNLVVRDLLGLRRDFGAWRGRAAAPPALVATLERDPEGWEPVLA</sequence>
<reference evidence="5" key="1">
    <citation type="journal article" date="2019" name="Int. J. Syst. Evol. Microbiol.">
        <title>The Global Catalogue of Microorganisms (GCM) 10K type strain sequencing project: providing services to taxonomists for standard genome sequencing and annotation.</title>
        <authorList>
            <consortium name="The Broad Institute Genomics Platform"/>
            <consortium name="The Broad Institute Genome Sequencing Center for Infectious Disease"/>
            <person name="Wu L."/>
            <person name="Ma J."/>
        </authorList>
    </citation>
    <scope>NUCLEOTIDE SEQUENCE [LARGE SCALE GENOMIC DNA]</scope>
    <source>
        <strain evidence="5">KCTC 42282</strain>
    </source>
</reference>
<dbReference type="Gene3D" id="1.50.10.10">
    <property type="match status" value="1"/>
</dbReference>
<evidence type="ECO:0000259" key="2">
    <source>
        <dbReference type="Pfam" id="PF21250"/>
    </source>
</evidence>
<organism evidence="4 5">
    <name type="scientific">Camelimonas fluminis</name>
    <dbReference type="NCBI Taxonomy" id="1576911"/>
    <lineage>
        <taxon>Bacteria</taxon>
        <taxon>Pseudomonadati</taxon>
        <taxon>Pseudomonadota</taxon>
        <taxon>Alphaproteobacteria</taxon>
        <taxon>Hyphomicrobiales</taxon>
        <taxon>Chelatococcaceae</taxon>
        <taxon>Camelimonas</taxon>
    </lineage>
</organism>
<proteinExistence type="predicted"/>
<accession>A0ABV7UCM7</accession>
<dbReference type="InterPro" id="IPR008928">
    <property type="entry name" value="6-hairpin_glycosidase_sf"/>
</dbReference>
<dbReference type="InterPro" id="IPR012341">
    <property type="entry name" value="6hp_glycosidase-like_sf"/>
</dbReference>
<keyword evidence="5" id="KW-1185">Reference proteome</keyword>
<dbReference type="PANTHER" id="PTHR37469:SF2">
    <property type="entry name" value="CELLOBIONIC ACID PHOSPHORYLASE"/>
    <property type="match status" value="1"/>
</dbReference>
<dbReference type="InterPro" id="IPR037018">
    <property type="entry name" value="GH65_N"/>
</dbReference>
<comment type="caution">
    <text evidence="4">The sequence shown here is derived from an EMBL/GenBank/DDBJ whole genome shotgun (WGS) entry which is preliminary data.</text>
</comment>
<dbReference type="InterPro" id="IPR048771">
    <property type="entry name" value="SOGP_2nd"/>
</dbReference>
<evidence type="ECO:0000313" key="5">
    <source>
        <dbReference type="Proteomes" id="UP001595704"/>
    </source>
</evidence>
<name>A0ABV7UCM7_9HYPH</name>
<dbReference type="PANTHER" id="PTHR37469">
    <property type="entry name" value="CELLOBIONIC ACID PHOSPHORYLASE-RELATED"/>
    <property type="match status" value="1"/>
</dbReference>
<protein>
    <submittedName>
        <fullName evidence="4">Cellobiose phosphorylase</fullName>
    </submittedName>
</protein>
<dbReference type="RefSeq" id="WP_191317635.1">
    <property type="nucleotide sequence ID" value="NZ_BNCG01000001.1"/>
</dbReference>
<dbReference type="Gene3D" id="2.70.98.40">
    <property type="entry name" value="Glycoside hydrolase, family 65, N-terminal domain"/>
    <property type="match status" value="1"/>
</dbReference>
<evidence type="ECO:0000313" key="4">
    <source>
        <dbReference type="EMBL" id="MFC3636261.1"/>
    </source>
</evidence>
<evidence type="ECO:0000259" key="3">
    <source>
        <dbReference type="Pfam" id="PF21958"/>
    </source>
</evidence>
<dbReference type="EMBL" id="JBHRYC010000023">
    <property type="protein sequence ID" value="MFC3636261.1"/>
    <property type="molecule type" value="Genomic_DNA"/>
</dbReference>
<gene>
    <name evidence="4" type="ORF">ACFONL_02515</name>
</gene>
<feature type="region of interest" description="Disordered" evidence="1">
    <location>
        <begin position="1"/>
        <end position="23"/>
    </location>
</feature>
<dbReference type="Pfam" id="PF21250">
    <property type="entry name" value="SOGP_2nd"/>
    <property type="match status" value="1"/>
</dbReference>